<dbReference type="EMBL" id="CAJVCH010353074">
    <property type="protein sequence ID" value="CAG7815807.1"/>
    <property type="molecule type" value="Genomic_DNA"/>
</dbReference>
<comment type="caution">
    <text evidence="1">The sequence shown here is derived from an EMBL/GenBank/DDBJ whole genome shotgun (WGS) entry which is preliminary data.</text>
</comment>
<name>A0A8J2KMJ3_9HEXA</name>
<evidence type="ECO:0000313" key="2">
    <source>
        <dbReference type="Proteomes" id="UP000708208"/>
    </source>
</evidence>
<sequence>VNHPKPLKFRKALAAIVSGTTITASSLCTEEVREDFHAADPKLRVPHRSTINKDSKALVSDSKMKIMKMLRHIPRMTISSWGHINILSPET</sequence>
<protein>
    <submittedName>
        <fullName evidence="1">Uncharacterized protein</fullName>
    </submittedName>
</protein>
<dbReference type="Proteomes" id="UP000708208">
    <property type="component" value="Unassembled WGS sequence"/>
</dbReference>
<dbReference type="AlphaFoldDB" id="A0A8J2KMJ3"/>
<organism evidence="1 2">
    <name type="scientific">Allacma fusca</name>
    <dbReference type="NCBI Taxonomy" id="39272"/>
    <lineage>
        <taxon>Eukaryota</taxon>
        <taxon>Metazoa</taxon>
        <taxon>Ecdysozoa</taxon>
        <taxon>Arthropoda</taxon>
        <taxon>Hexapoda</taxon>
        <taxon>Collembola</taxon>
        <taxon>Symphypleona</taxon>
        <taxon>Sminthuridae</taxon>
        <taxon>Allacma</taxon>
    </lineage>
</organism>
<feature type="non-terminal residue" evidence="1">
    <location>
        <position position="1"/>
    </location>
</feature>
<accession>A0A8J2KMJ3</accession>
<evidence type="ECO:0000313" key="1">
    <source>
        <dbReference type="EMBL" id="CAG7815807.1"/>
    </source>
</evidence>
<keyword evidence="2" id="KW-1185">Reference proteome</keyword>
<gene>
    <name evidence="1" type="ORF">AFUS01_LOCUS26460</name>
</gene>
<proteinExistence type="predicted"/>
<reference evidence="1" key="1">
    <citation type="submission" date="2021-06" db="EMBL/GenBank/DDBJ databases">
        <authorList>
            <person name="Hodson N. C."/>
            <person name="Mongue J. A."/>
            <person name="Jaron S. K."/>
        </authorList>
    </citation>
    <scope>NUCLEOTIDE SEQUENCE</scope>
</reference>